<gene>
    <name evidence="1" type="ORF">C2845_PM11G30760</name>
</gene>
<organism evidence="1 2">
    <name type="scientific">Panicum miliaceum</name>
    <name type="common">Proso millet</name>
    <name type="synonym">Broomcorn millet</name>
    <dbReference type="NCBI Taxonomy" id="4540"/>
    <lineage>
        <taxon>Eukaryota</taxon>
        <taxon>Viridiplantae</taxon>
        <taxon>Streptophyta</taxon>
        <taxon>Embryophyta</taxon>
        <taxon>Tracheophyta</taxon>
        <taxon>Spermatophyta</taxon>
        <taxon>Magnoliopsida</taxon>
        <taxon>Liliopsida</taxon>
        <taxon>Poales</taxon>
        <taxon>Poaceae</taxon>
        <taxon>PACMAD clade</taxon>
        <taxon>Panicoideae</taxon>
        <taxon>Panicodae</taxon>
        <taxon>Paniceae</taxon>
        <taxon>Panicinae</taxon>
        <taxon>Panicum</taxon>
        <taxon>Panicum sect. Panicum</taxon>
    </lineage>
</organism>
<dbReference type="AlphaFoldDB" id="A0A3L6RNB0"/>
<accession>A0A3L6RNB0</accession>
<evidence type="ECO:0000313" key="1">
    <source>
        <dbReference type="EMBL" id="RLN07085.1"/>
    </source>
</evidence>
<protein>
    <submittedName>
        <fullName evidence="1">Zinc finger BED domain-containing protein DAYSLEEPER-like</fullName>
    </submittedName>
</protein>
<reference evidence="2" key="1">
    <citation type="journal article" date="2019" name="Nat. Commun.">
        <title>The genome of broomcorn millet.</title>
        <authorList>
            <person name="Zou C."/>
            <person name="Miki D."/>
            <person name="Li D."/>
            <person name="Tang Q."/>
            <person name="Xiao L."/>
            <person name="Rajput S."/>
            <person name="Deng P."/>
            <person name="Jia W."/>
            <person name="Huang R."/>
            <person name="Zhang M."/>
            <person name="Sun Y."/>
            <person name="Hu J."/>
            <person name="Fu X."/>
            <person name="Schnable P.S."/>
            <person name="Li F."/>
            <person name="Zhang H."/>
            <person name="Feng B."/>
            <person name="Zhu X."/>
            <person name="Liu R."/>
            <person name="Schnable J.C."/>
            <person name="Zhu J.-K."/>
            <person name="Zhang H."/>
        </authorList>
    </citation>
    <scope>NUCLEOTIDE SEQUENCE [LARGE SCALE GENOMIC DNA]</scope>
</reference>
<dbReference type="Proteomes" id="UP000275267">
    <property type="component" value="Unassembled WGS sequence"/>
</dbReference>
<keyword evidence="2" id="KW-1185">Reference proteome</keyword>
<evidence type="ECO:0000313" key="2">
    <source>
        <dbReference type="Proteomes" id="UP000275267"/>
    </source>
</evidence>
<comment type="caution">
    <text evidence="1">The sequence shown here is derived from an EMBL/GenBank/DDBJ whole genome shotgun (WGS) entry which is preliminary data.</text>
</comment>
<name>A0A3L6RNB0_PANMI</name>
<proteinExistence type="predicted"/>
<dbReference type="EMBL" id="PQIB02000007">
    <property type="protein sequence ID" value="RLN07085.1"/>
    <property type="molecule type" value="Genomic_DNA"/>
</dbReference>
<sequence>MDKNYTINDDLRACGLPDDDEEDLAVGLEGFTVNFRVEQGVLPFTGFGSAGTMKRVCFSCRPGTK</sequence>